<dbReference type="InterPro" id="IPR051088">
    <property type="entry name" value="PTS_Sugar-EIIC/EIIB"/>
</dbReference>
<evidence type="ECO:0000313" key="11">
    <source>
        <dbReference type="EMBL" id="NSB14737.1"/>
    </source>
</evidence>
<feature type="transmembrane region" description="Helical" evidence="9">
    <location>
        <begin position="169"/>
        <end position="188"/>
    </location>
</feature>
<dbReference type="RefSeq" id="WP_077856729.1">
    <property type="nucleotide sequence ID" value="NZ_JABTDW010000001.1"/>
</dbReference>
<dbReference type="InterPro" id="IPR004501">
    <property type="entry name" value="PTS_EIIC_3"/>
</dbReference>
<proteinExistence type="predicted"/>
<accession>A0AAE5H636</accession>
<feature type="transmembrane region" description="Helical" evidence="9">
    <location>
        <begin position="331"/>
        <end position="352"/>
    </location>
</feature>
<dbReference type="NCBIfam" id="TIGR00410">
    <property type="entry name" value="lacE"/>
    <property type="match status" value="1"/>
</dbReference>
<evidence type="ECO:0000256" key="6">
    <source>
        <dbReference type="ARBA" id="ARBA00022989"/>
    </source>
</evidence>
<keyword evidence="7 8" id="KW-0472">Membrane</keyword>
<evidence type="ECO:0000256" key="9">
    <source>
        <dbReference type="SAM" id="Phobius"/>
    </source>
</evidence>
<dbReference type="Proteomes" id="UP000822184">
    <property type="component" value="Unassembled WGS sequence"/>
</dbReference>
<dbReference type="PROSITE" id="PS51105">
    <property type="entry name" value="PTS_EIIC_TYPE_3"/>
    <property type="match status" value="1"/>
</dbReference>
<dbReference type="AlphaFoldDB" id="A0AAE5H636"/>
<feature type="transmembrane region" description="Helical" evidence="9">
    <location>
        <begin position="272"/>
        <end position="294"/>
    </location>
</feature>
<reference evidence="11" key="1">
    <citation type="submission" date="2020-06" db="EMBL/GenBank/DDBJ databases">
        <title>Genomic insights into acetone-butanol-ethanol (ABE) fermentation by sequencing solventogenic clostridia strains.</title>
        <authorList>
            <person name="Brown S."/>
        </authorList>
    </citation>
    <scope>NUCLEOTIDE SEQUENCE</scope>
    <source>
        <strain evidence="11">DJ123</strain>
    </source>
</reference>
<evidence type="ECO:0000256" key="4">
    <source>
        <dbReference type="ARBA" id="ARBA00022597"/>
    </source>
</evidence>
<evidence type="ECO:0000256" key="3">
    <source>
        <dbReference type="ARBA" id="ARBA00022475"/>
    </source>
</evidence>
<protein>
    <recommendedName>
        <fullName evidence="8">Permease IIC component</fullName>
    </recommendedName>
</protein>
<feature type="transmembrane region" description="Helical" evidence="9">
    <location>
        <begin position="200"/>
        <end position="229"/>
    </location>
</feature>
<feature type="transmembrane region" description="Helical" evidence="9">
    <location>
        <begin position="241"/>
        <end position="260"/>
    </location>
</feature>
<evidence type="ECO:0000256" key="5">
    <source>
        <dbReference type="ARBA" id="ARBA00022692"/>
    </source>
</evidence>
<dbReference type="Pfam" id="PF02378">
    <property type="entry name" value="PTS_EIIC"/>
    <property type="match status" value="1"/>
</dbReference>
<dbReference type="GO" id="GO:0005886">
    <property type="term" value="C:plasma membrane"/>
    <property type="evidence" value="ECO:0007669"/>
    <property type="project" value="UniProtKB-SubCell"/>
</dbReference>
<dbReference type="EMBL" id="JABTDW010000001">
    <property type="protein sequence ID" value="NSB14737.1"/>
    <property type="molecule type" value="Genomic_DNA"/>
</dbReference>
<evidence type="ECO:0000259" key="10">
    <source>
        <dbReference type="PROSITE" id="PS51105"/>
    </source>
</evidence>
<dbReference type="GO" id="GO:0009401">
    <property type="term" value="P:phosphoenolpyruvate-dependent sugar phosphotransferase system"/>
    <property type="evidence" value="ECO:0007669"/>
    <property type="project" value="InterPro"/>
</dbReference>
<keyword evidence="4 8" id="KW-0762">Sugar transport</keyword>
<dbReference type="GO" id="GO:1901264">
    <property type="term" value="P:carbohydrate derivative transport"/>
    <property type="evidence" value="ECO:0007669"/>
    <property type="project" value="TreeGrafter"/>
</dbReference>
<keyword evidence="6 9" id="KW-1133">Transmembrane helix</keyword>
<dbReference type="InterPro" id="IPR003352">
    <property type="entry name" value="PTS_EIIC"/>
</dbReference>
<feature type="transmembrane region" description="Helical" evidence="9">
    <location>
        <begin position="98"/>
        <end position="118"/>
    </location>
</feature>
<dbReference type="InterPro" id="IPR004796">
    <property type="entry name" value="PTS_IIC_cello"/>
</dbReference>
<name>A0AAE5H636_CLOBE</name>
<keyword evidence="5 9" id="KW-0812">Transmembrane</keyword>
<comment type="caution">
    <text evidence="11">The sequence shown here is derived from an EMBL/GenBank/DDBJ whole genome shotgun (WGS) entry which is preliminary data.</text>
</comment>
<dbReference type="PIRSF" id="PIRSF006351">
    <property type="entry name" value="PTS_EIIC-Cellobiose"/>
    <property type="match status" value="1"/>
</dbReference>
<evidence type="ECO:0000256" key="7">
    <source>
        <dbReference type="ARBA" id="ARBA00023136"/>
    </source>
</evidence>
<organism evidence="11 12">
    <name type="scientific">Clostridium beijerinckii</name>
    <name type="common">Clostridium MP</name>
    <dbReference type="NCBI Taxonomy" id="1520"/>
    <lineage>
        <taxon>Bacteria</taxon>
        <taxon>Bacillati</taxon>
        <taxon>Bacillota</taxon>
        <taxon>Clostridia</taxon>
        <taxon>Eubacteriales</taxon>
        <taxon>Clostridiaceae</taxon>
        <taxon>Clostridium</taxon>
    </lineage>
</organism>
<feature type="domain" description="PTS EIIC type-3" evidence="10">
    <location>
        <begin position="8"/>
        <end position="400"/>
    </location>
</feature>
<feature type="transmembrane region" description="Helical" evidence="9">
    <location>
        <begin position="382"/>
        <end position="401"/>
    </location>
</feature>
<feature type="transmembrane region" description="Helical" evidence="9">
    <location>
        <begin position="130"/>
        <end position="149"/>
    </location>
</feature>
<comment type="function">
    <text evidence="8">The phosphoenolpyruvate-dependent sugar phosphotransferase system (PTS), a major carbohydrate active -transport system, catalyzes the phosphorylation of incoming sugar substrates concomitant with their translocation across the cell membrane.</text>
</comment>
<feature type="transmembrane region" description="Helical" evidence="9">
    <location>
        <begin position="71"/>
        <end position="91"/>
    </location>
</feature>
<dbReference type="GO" id="GO:0008982">
    <property type="term" value="F:protein-N(PI)-phosphohistidine-sugar phosphotransferase activity"/>
    <property type="evidence" value="ECO:0007669"/>
    <property type="project" value="UniProtKB-UniRule"/>
</dbReference>
<keyword evidence="2 8" id="KW-0813">Transport</keyword>
<evidence type="ECO:0000256" key="2">
    <source>
        <dbReference type="ARBA" id="ARBA00022448"/>
    </source>
</evidence>
<feature type="transmembrane region" description="Helical" evidence="9">
    <location>
        <begin position="32"/>
        <end position="51"/>
    </location>
</feature>
<dbReference type="PANTHER" id="PTHR33989">
    <property type="match status" value="1"/>
</dbReference>
<sequence>MNKFFNWLEKYLLPPMTKLSEQRHLKAIRDGIVSTIPLIIIGSFFLVFAVPPNDWLKQLVAPYVNQIMFPYRLSMGIMALYAAFGIAYNLAKSYKLDPLSGGSLGLAAFLLTNVPLNIDPNGWMLSLSSLGGSGMFTAIIMSIFAVEIFRVCKEKNLTIKMPKEVPTSVANSFAALIPAAFIIVPIWIIRDLLNFDIQKFVLSIFTPLVTAGNSLPGILVPILLITLLWGCGIHGDSVVGTVARPIWLAMLDANVAAQAAGQPIPNIAPEPFFQWFVWIGGSGATIGLVILMLGSKSRYLKDIARASLIPGICNINEPVIFGAPIMLNPLLIIPFILGPLICGCVSYFAMTLNLVSKPVILAPWTLPAPIGAYLATGGDWRAIILVLINIAIVTALYFPFLKAYEKKLIKEGMENN</sequence>
<evidence type="ECO:0000256" key="8">
    <source>
        <dbReference type="PIRNR" id="PIRNR006351"/>
    </source>
</evidence>
<dbReference type="PANTHER" id="PTHR33989:SF11">
    <property type="entry name" value="LICHENAN PERMEASE IIC COMPONENT"/>
    <property type="match status" value="1"/>
</dbReference>
<keyword evidence="3 8" id="KW-1003">Cell membrane</keyword>
<evidence type="ECO:0000313" key="12">
    <source>
        <dbReference type="Proteomes" id="UP000822184"/>
    </source>
</evidence>
<comment type="subcellular location">
    <subcellularLocation>
        <location evidence="1">Cell membrane</location>
        <topology evidence="1">Multi-pass membrane protein</topology>
    </subcellularLocation>
</comment>
<evidence type="ECO:0000256" key="1">
    <source>
        <dbReference type="ARBA" id="ARBA00004651"/>
    </source>
</evidence>
<gene>
    <name evidence="11" type="ORF">BCD95_002996</name>
</gene>